<reference evidence="2" key="1">
    <citation type="submission" date="2022-05" db="EMBL/GenBank/DDBJ databases">
        <title>Comparative genomics of Staphylococcus equorum isolates.</title>
        <authorList>
            <person name="Luelf R.H."/>
        </authorList>
    </citation>
    <scope>NUCLEOTIDE SEQUENCE</scope>
    <source>
        <strain evidence="2">TMW 2.2497</strain>
    </source>
</reference>
<keyword evidence="1" id="KW-0472">Membrane</keyword>
<evidence type="ECO:0000256" key="1">
    <source>
        <dbReference type="SAM" id="Phobius"/>
    </source>
</evidence>
<protein>
    <submittedName>
        <fullName evidence="2">Uncharacterized protein</fullName>
    </submittedName>
</protein>
<accession>A0A9X4QYQ5</accession>
<evidence type="ECO:0000313" key="3">
    <source>
        <dbReference type="Proteomes" id="UP001152422"/>
    </source>
</evidence>
<dbReference type="Proteomes" id="UP001152422">
    <property type="component" value="Unassembled WGS sequence"/>
</dbReference>
<feature type="transmembrane region" description="Helical" evidence="1">
    <location>
        <begin position="87"/>
        <end position="104"/>
    </location>
</feature>
<proteinExistence type="predicted"/>
<dbReference type="AlphaFoldDB" id="A0A9X4QYQ5"/>
<feature type="transmembrane region" description="Helical" evidence="1">
    <location>
        <begin position="46"/>
        <end position="67"/>
    </location>
</feature>
<keyword evidence="1" id="KW-0812">Transmembrane</keyword>
<evidence type="ECO:0000313" key="2">
    <source>
        <dbReference type="EMBL" id="MDG0845894.1"/>
    </source>
</evidence>
<comment type="caution">
    <text evidence="2">The sequence shown here is derived from an EMBL/GenBank/DDBJ whole genome shotgun (WGS) entry which is preliminary data.</text>
</comment>
<gene>
    <name evidence="2" type="ORF">M4L89_06610</name>
</gene>
<feature type="transmembrane region" description="Helical" evidence="1">
    <location>
        <begin position="6"/>
        <end position="25"/>
    </location>
</feature>
<dbReference type="RefSeq" id="WP_056935200.1">
    <property type="nucleotide sequence ID" value="NZ_CP013114.1"/>
</dbReference>
<organism evidence="2 3">
    <name type="scientific">Staphylococcus equorum</name>
    <dbReference type="NCBI Taxonomy" id="246432"/>
    <lineage>
        <taxon>Bacteria</taxon>
        <taxon>Bacillati</taxon>
        <taxon>Bacillota</taxon>
        <taxon>Bacilli</taxon>
        <taxon>Bacillales</taxon>
        <taxon>Staphylococcaceae</taxon>
        <taxon>Staphylococcus</taxon>
    </lineage>
</organism>
<name>A0A9X4QYQ5_9STAP</name>
<sequence length="112" mass="13302">MKLLLFFIAILIFSSIWTVITSKYLPSEAVDNNKNNSRYNKRQKKIFIEILARTCVWLVYILVLRLIFRLFGFWDTKGSLFMNYPEIIFLAATFILIVVNYFVVRKKYSTGE</sequence>
<keyword evidence="1" id="KW-1133">Transmembrane helix</keyword>
<keyword evidence="3" id="KW-1185">Reference proteome</keyword>
<dbReference type="EMBL" id="JAMBQA010000003">
    <property type="protein sequence ID" value="MDG0845894.1"/>
    <property type="molecule type" value="Genomic_DNA"/>
</dbReference>